<reference evidence="1 2" key="1">
    <citation type="submission" date="2021-03" db="EMBL/GenBank/DDBJ databases">
        <authorList>
            <person name="King G.J."/>
            <person name="Bancroft I."/>
            <person name="Baten A."/>
            <person name="Bloomfield J."/>
            <person name="Borpatragohain P."/>
            <person name="He Z."/>
            <person name="Irish N."/>
            <person name="Irwin J."/>
            <person name="Liu K."/>
            <person name="Mauleon R.P."/>
            <person name="Moore J."/>
            <person name="Morris R."/>
            <person name="Ostergaard L."/>
            <person name="Wang B."/>
            <person name="Wells R."/>
        </authorList>
    </citation>
    <scope>NUCLEOTIDE SEQUENCE [LARGE SCALE GENOMIC DNA]</scope>
    <source>
        <strain evidence="1">R-o-18</strain>
        <tissue evidence="1">Leaf</tissue>
    </source>
</reference>
<accession>A0ABQ7LSI8</accession>
<feature type="non-terminal residue" evidence="1">
    <location>
        <position position="1"/>
    </location>
</feature>
<organism evidence="1 2">
    <name type="scientific">Brassica rapa subsp. trilocularis</name>
    <dbReference type="NCBI Taxonomy" id="1813537"/>
    <lineage>
        <taxon>Eukaryota</taxon>
        <taxon>Viridiplantae</taxon>
        <taxon>Streptophyta</taxon>
        <taxon>Embryophyta</taxon>
        <taxon>Tracheophyta</taxon>
        <taxon>Spermatophyta</taxon>
        <taxon>Magnoliopsida</taxon>
        <taxon>eudicotyledons</taxon>
        <taxon>Gunneridae</taxon>
        <taxon>Pentapetalae</taxon>
        <taxon>rosids</taxon>
        <taxon>malvids</taxon>
        <taxon>Brassicales</taxon>
        <taxon>Brassicaceae</taxon>
        <taxon>Brassiceae</taxon>
        <taxon>Brassica</taxon>
    </lineage>
</organism>
<proteinExistence type="predicted"/>
<comment type="caution">
    <text evidence="1">The sequence shown here is derived from an EMBL/GenBank/DDBJ whole genome shotgun (WGS) entry which is preliminary data.</text>
</comment>
<protein>
    <recommendedName>
        <fullName evidence="3">Reverse transcriptase zinc-binding domain-containing protein</fullName>
    </recommendedName>
</protein>
<dbReference type="EMBL" id="JADBGQ010000007">
    <property type="protein sequence ID" value="KAG5388970.1"/>
    <property type="molecule type" value="Genomic_DNA"/>
</dbReference>
<sequence length="176" mass="19998">NILKSTGICTSEAGYPFNSSFASGYENYVTPADIPLIKSLVINSIHCRDTFYWSYIKNDEYTVKSRYWTAHNLLKSEEKKKVLETSITKLQTFAWKVKAPKKICHLIWQLITNRDPLELVRYTESECQASFSANERVPPIVQDHSSEEPQVLSLNNICMIDGSCTSTAQFSGCGWV</sequence>
<evidence type="ECO:0008006" key="3">
    <source>
        <dbReference type="Google" id="ProtNLM"/>
    </source>
</evidence>
<evidence type="ECO:0000313" key="2">
    <source>
        <dbReference type="Proteomes" id="UP000823674"/>
    </source>
</evidence>
<evidence type="ECO:0000313" key="1">
    <source>
        <dbReference type="EMBL" id="KAG5388970.1"/>
    </source>
</evidence>
<gene>
    <name evidence="1" type="primary">A08p015320.1_BraROA</name>
    <name evidence="1" type="ORF">IGI04_030511</name>
</gene>
<name>A0ABQ7LSI8_BRACM</name>
<keyword evidence="2" id="KW-1185">Reference proteome</keyword>
<dbReference type="Proteomes" id="UP000823674">
    <property type="component" value="Chromosome A08"/>
</dbReference>